<keyword evidence="9 15" id="KW-0067">ATP-binding</keyword>
<dbReference type="GO" id="GO:0005524">
    <property type="term" value="F:ATP binding"/>
    <property type="evidence" value="ECO:0007669"/>
    <property type="project" value="UniProtKB-UniRule"/>
</dbReference>
<dbReference type="PROSITE" id="PS00108">
    <property type="entry name" value="PROTEIN_KINASE_ST"/>
    <property type="match status" value="1"/>
</dbReference>
<dbReference type="OrthoDB" id="4062651at2759"/>
<dbReference type="InterPro" id="IPR011009">
    <property type="entry name" value="Kinase-like_dom_sf"/>
</dbReference>
<reference evidence="20 21" key="1">
    <citation type="journal article" date="2019" name="Plant Biotechnol. J.">
        <title>The red bayberry genome and genetic basis of sex determination.</title>
        <authorList>
            <person name="Jia H.M."/>
            <person name="Jia H.J."/>
            <person name="Cai Q.L."/>
            <person name="Wang Y."/>
            <person name="Zhao H.B."/>
            <person name="Yang W.F."/>
            <person name="Wang G.Y."/>
            <person name="Li Y.H."/>
            <person name="Zhan D.L."/>
            <person name="Shen Y.T."/>
            <person name="Niu Q.F."/>
            <person name="Chang L."/>
            <person name="Qiu J."/>
            <person name="Zhao L."/>
            <person name="Xie H.B."/>
            <person name="Fu W.Y."/>
            <person name="Jin J."/>
            <person name="Li X.W."/>
            <person name="Jiao Y."/>
            <person name="Zhou C.C."/>
            <person name="Tu T."/>
            <person name="Chai C.Y."/>
            <person name="Gao J.L."/>
            <person name="Fan L.J."/>
            <person name="van de Weg E."/>
            <person name="Wang J.Y."/>
            <person name="Gao Z.S."/>
        </authorList>
    </citation>
    <scope>NUCLEOTIDE SEQUENCE [LARGE SCALE GENOMIC DNA]</scope>
    <source>
        <tissue evidence="20">Leaves</tissue>
    </source>
</reference>
<evidence type="ECO:0000256" key="4">
    <source>
        <dbReference type="ARBA" id="ARBA00022679"/>
    </source>
</evidence>
<evidence type="ECO:0000256" key="7">
    <source>
        <dbReference type="ARBA" id="ARBA00022741"/>
    </source>
</evidence>
<keyword evidence="11 17" id="KW-0472">Membrane</keyword>
<dbReference type="Gene3D" id="1.10.510.10">
    <property type="entry name" value="Transferase(Phosphotransferase) domain 1"/>
    <property type="match status" value="1"/>
</dbReference>
<dbReference type="FunFam" id="3.30.200.20:FF:000178">
    <property type="entry name" value="serine/threonine-protein kinase PBS1-like"/>
    <property type="match status" value="1"/>
</dbReference>
<evidence type="ECO:0000256" key="2">
    <source>
        <dbReference type="ARBA" id="ARBA00012513"/>
    </source>
</evidence>
<dbReference type="InterPro" id="IPR045874">
    <property type="entry name" value="LRK10/LRL21-25-like"/>
</dbReference>
<evidence type="ECO:0000256" key="8">
    <source>
        <dbReference type="ARBA" id="ARBA00022777"/>
    </source>
</evidence>
<keyword evidence="5 17" id="KW-0812">Transmembrane</keyword>
<evidence type="ECO:0000256" key="18">
    <source>
        <dbReference type="SAM" id="SignalP"/>
    </source>
</evidence>
<dbReference type="Pfam" id="PF14380">
    <property type="entry name" value="WAK_assoc"/>
    <property type="match status" value="1"/>
</dbReference>
<dbReference type="SUPFAM" id="SSF56112">
    <property type="entry name" value="Protein kinase-like (PK-like)"/>
    <property type="match status" value="1"/>
</dbReference>
<keyword evidence="10 17" id="KW-1133">Transmembrane helix</keyword>
<evidence type="ECO:0000259" key="19">
    <source>
        <dbReference type="PROSITE" id="PS50011"/>
    </source>
</evidence>
<keyword evidence="3" id="KW-0723">Serine/threonine-protein kinase</keyword>
<comment type="catalytic activity">
    <reaction evidence="14">
        <text>L-seryl-[protein] + ATP = O-phospho-L-seryl-[protein] + ADP + H(+)</text>
        <dbReference type="Rhea" id="RHEA:17989"/>
        <dbReference type="Rhea" id="RHEA-COMP:9863"/>
        <dbReference type="Rhea" id="RHEA-COMP:11604"/>
        <dbReference type="ChEBI" id="CHEBI:15378"/>
        <dbReference type="ChEBI" id="CHEBI:29999"/>
        <dbReference type="ChEBI" id="CHEBI:30616"/>
        <dbReference type="ChEBI" id="CHEBI:83421"/>
        <dbReference type="ChEBI" id="CHEBI:456216"/>
        <dbReference type="EC" id="2.7.11.1"/>
    </reaction>
</comment>
<feature type="region of interest" description="Disordered" evidence="16">
    <location>
        <begin position="658"/>
        <end position="681"/>
    </location>
</feature>
<dbReference type="PANTHER" id="PTHR27009">
    <property type="entry name" value="RUST RESISTANCE KINASE LR10-RELATED"/>
    <property type="match status" value="1"/>
</dbReference>
<dbReference type="SMART" id="SM00220">
    <property type="entry name" value="S_TKc"/>
    <property type="match status" value="1"/>
</dbReference>
<dbReference type="InterPro" id="IPR008271">
    <property type="entry name" value="Ser/Thr_kinase_AS"/>
</dbReference>
<dbReference type="EMBL" id="RXIC02000024">
    <property type="protein sequence ID" value="KAB1211209.1"/>
    <property type="molecule type" value="Genomic_DNA"/>
</dbReference>
<feature type="chain" id="PRO_5025491183" description="non-specific serine/threonine protein kinase" evidence="18">
    <location>
        <begin position="30"/>
        <end position="681"/>
    </location>
</feature>
<evidence type="ECO:0000313" key="21">
    <source>
        <dbReference type="Proteomes" id="UP000516437"/>
    </source>
</evidence>
<dbReference type="InterPro" id="IPR032872">
    <property type="entry name" value="WAK_assoc_C"/>
</dbReference>
<gene>
    <name evidence="20" type="ORF">CJ030_MR6G021601</name>
</gene>
<dbReference type="PROSITE" id="PS50011">
    <property type="entry name" value="PROTEIN_KINASE_DOM"/>
    <property type="match status" value="1"/>
</dbReference>
<proteinExistence type="predicted"/>
<dbReference type="InterPro" id="IPR025287">
    <property type="entry name" value="WAK_GUB"/>
</dbReference>
<dbReference type="Proteomes" id="UP000516437">
    <property type="component" value="Chromosome 6"/>
</dbReference>
<evidence type="ECO:0000313" key="20">
    <source>
        <dbReference type="EMBL" id="KAB1211209.1"/>
    </source>
</evidence>
<feature type="domain" description="Protein kinase" evidence="19">
    <location>
        <begin position="368"/>
        <end position="655"/>
    </location>
</feature>
<dbReference type="Pfam" id="PF00069">
    <property type="entry name" value="Pkinase"/>
    <property type="match status" value="1"/>
</dbReference>
<dbReference type="AlphaFoldDB" id="A0A6A1VEB6"/>
<dbReference type="InterPro" id="IPR000719">
    <property type="entry name" value="Prot_kinase_dom"/>
</dbReference>
<dbReference type="EC" id="2.7.11.1" evidence="2"/>
<evidence type="ECO:0000256" key="15">
    <source>
        <dbReference type="PROSITE-ProRule" id="PRU10141"/>
    </source>
</evidence>
<dbReference type="Pfam" id="PF13947">
    <property type="entry name" value="GUB_WAK_bind"/>
    <property type="match status" value="1"/>
</dbReference>
<keyword evidence="21" id="KW-1185">Reference proteome</keyword>
<keyword evidence="4" id="KW-0808">Transferase</keyword>
<evidence type="ECO:0000256" key="12">
    <source>
        <dbReference type="ARBA" id="ARBA00023180"/>
    </source>
</evidence>
<evidence type="ECO:0000256" key="16">
    <source>
        <dbReference type="SAM" id="MobiDB-lite"/>
    </source>
</evidence>
<dbReference type="GO" id="GO:0030247">
    <property type="term" value="F:polysaccharide binding"/>
    <property type="evidence" value="ECO:0007669"/>
    <property type="project" value="InterPro"/>
</dbReference>
<protein>
    <recommendedName>
        <fullName evidence="2">non-specific serine/threonine protein kinase</fullName>
        <ecNumber evidence="2">2.7.11.1</ecNumber>
    </recommendedName>
</protein>
<keyword evidence="12" id="KW-0325">Glycoprotein</keyword>
<evidence type="ECO:0000256" key="11">
    <source>
        <dbReference type="ARBA" id="ARBA00023136"/>
    </source>
</evidence>
<dbReference type="PROSITE" id="PS00107">
    <property type="entry name" value="PROTEIN_KINASE_ATP"/>
    <property type="match status" value="1"/>
</dbReference>
<organism evidence="20 21">
    <name type="scientific">Morella rubra</name>
    <name type="common">Chinese bayberry</name>
    <dbReference type="NCBI Taxonomy" id="262757"/>
    <lineage>
        <taxon>Eukaryota</taxon>
        <taxon>Viridiplantae</taxon>
        <taxon>Streptophyta</taxon>
        <taxon>Embryophyta</taxon>
        <taxon>Tracheophyta</taxon>
        <taxon>Spermatophyta</taxon>
        <taxon>Magnoliopsida</taxon>
        <taxon>eudicotyledons</taxon>
        <taxon>Gunneridae</taxon>
        <taxon>Pentapetalae</taxon>
        <taxon>rosids</taxon>
        <taxon>fabids</taxon>
        <taxon>Fagales</taxon>
        <taxon>Myricaceae</taxon>
        <taxon>Morella</taxon>
    </lineage>
</organism>
<comment type="catalytic activity">
    <reaction evidence="13">
        <text>L-threonyl-[protein] + ATP = O-phospho-L-threonyl-[protein] + ADP + H(+)</text>
        <dbReference type="Rhea" id="RHEA:46608"/>
        <dbReference type="Rhea" id="RHEA-COMP:11060"/>
        <dbReference type="Rhea" id="RHEA-COMP:11605"/>
        <dbReference type="ChEBI" id="CHEBI:15378"/>
        <dbReference type="ChEBI" id="CHEBI:30013"/>
        <dbReference type="ChEBI" id="CHEBI:30616"/>
        <dbReference type="ChEBI" id="CHEBI:61977"/>
        <dbReference type="ChEBI" id="CHEBI:456216"/>
        <dbReference type="EC" id="2.7.11.1"/>
    </reaction>
</comment>
<keyword evidence="6 18" id="KW-0732">Signal</keyword>
<dbReference type="GO" id="GO:0004674">
    <property type="term" value="F:protein serine/threonine kinase activity"/>
    <property type="evidence" value="ECO:0007669"/>
    <property type="project" value="UniProtKB-KW"/>
</dbReference>
<evidence type="ECO:0000256" key="5">
    <source>
        <dbReference type="ARBA" id="ARBA00022692"/>
    </source>
</evidence>
<dbReference type="GO" id="GO:0016020">
    <property type="term" value="C:membrane"/>
    <property type="evidence" value="ECO:0007669"/>
    <property type="project" value="UniProtKB-SubCell"/>
</dbReference>
<feature type="compositionally biased region" description="Low complexity" evidence="16">
    <location>
        <begin position="658"/>
        <end position="672"/>
    </location>
</feature>
<feature type="signal peptide" evidence="18">
    <location>
        <begin position="1"/>
        <end position="29"/>
    </location>
</feature>
<evidence type="ECO:0000256" key="6">
    <source>
        <dbReference type="ARBA" id="ARBA00022729"/>
    </source>
</evidence>
<evidence type="ECO:0000256" key="10">
    <source>
        <dbReference type="ARBA" id="ARBA00022989"/>
    </source>
</evidence>
<evidence type="ECO:0000256" key="17">
    <source>
        <dbReference type="SAM" id="Phobius"/>
    </source>
</evidence>
<feature type="transmembrane region" description="Helical" evidence="17">
    <location>
        <begin position="260"/>
        <end position="287"/>
    </location>
</feature>
<feature type="binding site" evidence="15">
    <location>
        <position position="396"/>
    </location>
    <ligand>
        <name>ATP</name>
        <dbReference type="ChEBI" id="CHEBI:30616"/>
    </ligand>
</feature>
<comment type="subcellular location">
    <subcellularLocation>
        <location evidence="1">Membrane</location>
        <topology evidence="1">Single-pass type I membrane protein</topology>
    </subcellularLocation>
</comment>
<dbReference type="Gene3D" id="3.30.200.20">
    <property type="entry name" value="Phosphorylase Kinase, domain 1"/>
    <property type="match status" value="1"/>
</dbReference>
<dbReference type="InterPro" id="IPR017441">
    <property type="entry name" value="Protein_kinase_ATP_BS"/>
</dbReference>
<name>A0A6A1VEB6_9ROSI</name>
<sequence>MKLPLHPAITLSLLIISIILIHFPSSLYAIGKEQYGNCSAPSKCGGMNLSYPFWGPNRPNYCGHPDFQLNCSGDALQIRITTLNYRVLAINYSSRTLKLARADYWKTIYPTQIVDTTINTTIFSYASDTTHLKLYYDCPVTNQFDCPVNNTDFTSFYVNASAVNSSLDMCKYNVGVPVVLSAAQTVAGKLTEAALIQAIDGGFTLRWSADDAMCENCQKSSGRCGFDTIKNSFACHCADGNSDPFKCGSPKAFWKRNWQLIIAIGTTINILLKSHYLFFFSSLLFVLNLKGILNSRHSLRAGIPGLGALVTSFVVICSLKRGHLSTESIIIRRKDAKKDQINADEIMRNYGSVAPKRYTYSDVKRLTNSFKDKIGQGGYGAVYKGKLPDGRIVAVKVLSESKGNGEDFINEVASISRTSHVNVVALLGFCYQKSKRAIIYEFVSNGSLDKFIYAKESSAAHLDNQTMFEIAIGVARGLEYLHRGCRTRILHFDIKPQNILLDEEMCPKISDFGLAKLCKTKESIVSMMGIRGTAGYIAPEVFSRNFGGVSHKSDVYSYGMLVLEMVGERKISYNGVSHSSEMYFPRGIYRKLEQGERFGTFEDTTEEEEDIVKKMVIVSLWCIQTNPLDRPSMDRVIEMLEGTLQSLQVPPKPFLGAPASLPLDSSNSSVSNHAFELEPEL</sequence>
<evidence type="ECO:0000256" key="13">
    <source>
        <dbReference type="ARBA" id="ARBA00047899"/>
    </source>
</evidence>
<evidence type="ECO:0000256" key="9">
    <source>
        <dbReference type="ARBA" id="ARBA00022840"/>
    </source>
</evidence>
<dbReference type="FunFam" id="1.10.510.10:FF:000590">
    <property type="entry name" value="PR5-like receptor kinase"/>
    <property type="match status" value="1"/>
</dbReference>
<comment type="caution">
    <text evidence="20">The sequence shown here is derived from an EMBL/GenBank/DDBJ whole genome shotgun (WGS) entry which is preliminary data.</text>
</comment>
<evidence type="ECO:0000256" key="1">
    <source>
        <dbReference type="ARBA" id="ARBA00004479"/>
    </source>
</evidence>
<accession>A0A6A1VEB6</accession>
<keyword evidence="8" id="KW-0418">Kinase</keyword>
<keyword evidence="7 15" id="KW-0547">Nucleotide-binding</keyword>
<evidence type="ECO:0000256" key="14">
    <source>
        <dbReference type="ARBA" id="ARBA00048679"/>
    </source>
</evidence>
<evidence type="ECO:0000256" key="3">
    <source>
        <dbReference type="ARBA" id="ARBA00022527"/>
    </source>
</evidence>